<feature type="domain" description="CCHC-type" evidence="3">
    <location>
        <begin position="331"/>
        <end position="344"/>
    </location>
</feature>
<name>A0A4Y2DKN6_ARAVE</name>
<evidence type="ECO:0000256" key="2">
    <source>
        <dbReference type="SAM" id="Coils"/>
    </source>
</evidence>
<gene>
    <name evidence="4" type="ORF">AVEN_237288_1</name>
</gene>
<sequence length="398" mass="45653">MPWTRTMDDKFEMLLAMMKDMKAGQEEMKAGQEEIKAGLEKKMEAGQERMEQVQEEMKDLIRAGKEEMRTHVESQVEGIKDHVHGCIERMEEEVQGVKGKTEEVEGEVHMKIEEVKREVQEKMSDLERIFKTQFNVANSTNGWTDFVKASQLVASLRGSAVEVLQGIPAHKLTDLTTIEKSLESRFGDSHLTQLYRTELKTRRQKPEESFQVLAADVERLMSLAYAECPLDVLESLAVQLFVDTIRDEETQLSTRLMDFTDLKPALAYSMKFESAKTASNISIHARSIETEDDIWTKRDDKFESLLKALEKLVNSPAAEQNAPRRNPNVTCWKCFKKGHIQRACMNGVCSRKLTCGRLAERKIPTLNKSPEERLKVSAFSGEMDFIWKDRFVISRVCF</sequence>
<dbReference type="Proteomes" id="UP000499080">
    <property type="component" value="Unassembled WGS sequence"/>
</dbReference>
<dbReference type="PROSITE" id="PS50158">
    <property type="entry name" value="ZF_CCHC"/>
    <property type="match status" value="1"/>
</dbReference>
<dbReference type="InterPro" id="IPR001878">
    <property type="entry name" value="Znf_CCHC"/>
</dbReference>
<evidence type="ECO:0000313" key="5">
    <source>
        <dbReference type="Proteomes" id="UP000499080"/>
    </source>
</evidence>
<evidence type="ECO:0000313" key="4">
    <source>
        <dbReference type="EMBL" id="GBM17301.1"/>
    </source>
</evidence>
<keyword evidence="1" id="KW-0479">Metal-binding</keyword>
<dbReference type="GO" id="GO:0008270">
    <property type="term" value="F:zinc ion binding"/>
    <property type="evidence" value="ECO:0007669"/>
    <property type="project" value="UniProtKB-KW"/>
</dbReference>
<dbReference type="PANTHER" id="PTHR45823:SF1">
    <property type="entry name" value="T-SNARE COILED-COIL HOMOLOGY DOMAIN-CONTAINING PROTEIN"/>
    <property type="match status" value="1"/>
</dbReference>
<dbReference type="GO" id="GO:0003676">
    <property type="term" value="F:nucleic acid binding"/>
    <property type="evidence" value="ECO:0007669"/>
    <property type="project" value="InterPro"/>
</dbReference>
<protein>
    <recommendedName>
        <fullName evidence="3">CCHC-type domain-containing protein</fullName>
    </recommendedName>
</protein>
<proteinExistence type="predicted"/>
<keyword evidence="2" id="KW-0175">Coiled coil</keyword>
<dbReference type="SUPFAM" id="SSF58113">
    <property type="entry name" value="Apolipoprotein A-I"/>
    <property type="match status" value="1"/>
</dbReference>
<accession>A0A4Y2DKN6</accession>
<dbReference type="InterPro" id="IPR036875">
    <property type="entry name" value="Znf_CCHC_sf"/>
</dbReference>
<comment type="caution">
    <text evidence="4">The sequence shown here is derived from an EMBL/GenBank/DDBJ whole genome shotgun (WGS) entry which is preliminary data.</text>
</comment>
<keyword evidence="5" id="KW-1185">Reference proteome</keyword>
<keyword evidence="1" id="KW-0862">Zinc</keyword>
<feature type="coiled-coil region" evidence="2">
    <location>
        <begin position="36"/>
        <end position="132"/>
    </location>
</feature>
<evidence type="ECO:0000256" key="1">
    <source>
        <dbReference type="PROSITE-ProRule" id="PRU00047"/>
    </source>
</evidence>
<organism evidence="4 5">
    <name type="scientific">Araneus ventricosus</name>
    <name type="common">Orbweaver spider</name>
    <name type="synonym">Epeira ventricosa</name>
    <dbReference type="NCBI Taxonomy" id="182803"/>
    <lineage>
        <taxon>Eukaryota</taxon>
        <taxon>Metazoa</taxon>
        <taxon>Ecdysozoa</taxon>
        <taxon>Arthropoda</taxon>
        <taxon>Chelicerata</taxon>
        <taxon>Arachnida</taxon>
        <taxon>Araneae</taxon>
        <taxon>Araneomorphae</taxon>
        <taxon>Entelegynae</taxon>
        <taxon>Araneoidea</taxon>
        <taxon>Araneidae</taxon>
        <taxon>Araneus</taxon>
    </lineage>
</organism>
<dbReference type="PANTHER" id="PTHR45823">
    <property type="entry name" value="T-SNARE COILED-COIL HOMOLOGY DOMAIN-CONTAINING PROTEIN"/>
    <property type="match status" value="1"/>
</dbReference>
<dbReference type="AlphaFoldDB" id="A0A4Y2DKN6"/>
<dbReference type="EMBL" id="BGPR01000386">
    <property type="protein sequence ID" value="GBM17301.1"/>
    <property type="molecule type" value="Genomic_DNA"/>
</dbReference>
<dbReference type="Gene3D" id="1.20.120.20">
    <property type="entry name" value="Apolipoprotein"/>
    <property type="match status" value="1"/>
</dbReference>
<reference evidence="4 5" key="1">
    <citation type="journal article" date="2019" name="Sci. Rep.">
        <title>Orb-weaving spider Araneus ventricosus genome elucidates the spidroin gene catalogue.</title>
        <authorList>
            <person name="Kono N."/>
            <person name="Nakamura H."/>
            <person name="Ohtoshi R."/>
            <person name="Moran D.A.P."/>
            <person name="Shinohara A."/>
            <person name="Yoshida Y."/>
            <person name="Fujiwara M."/>
            <person name="Mori M."/>
            <person name="Tomita M."/>
            <person name="Arakawa K."/>
        </authorList>
    </citation>
    <scope>NUCLEOTIDE SEQUENCE [LARGE SCALE GENOMIC DNA]</scope>
</reference>
<evidence type="ECO:0000259" key="3">
    <source>
        <dbReference type="PROSITE" id="PS50158"/>
    </source>
</evidence>
<dbReference type="SUPFAM" id="SSF57756">
    <property type="entry name" value="Retrovirus zinc finger-like domains"/>
    <property type="match status" value="1"/>
</dbReference>
<keyword evidence="1" id="KW-0863">Zinc-finger</keyword>